<evidence type="ECO:0000313" key="3">
    <source>
        <dbReference type="Proteomes" id="UP000642920"/>
    </source>
</evidence>
<accession>A0A937AJK5</accession>
<dbReference type="GO" id="GO:0016829">
    <property type="term" value="F:lyase activity"/>
    <property type="evidence" value="ECO:0007669"/>
    <property type="project" value="UniProtKB-KW"/>
</dbReference>
<feature type="signal peptide" evidence="1">
    <location>
        <begin position="1"/>
        <end position="19"/>
    </location>
</feature>
<feature type="chain" id="PRO_5038094809" evidence="1">
    <location>
        <begin position="20"/>
        <end position="780"/>
    </location>
</feature>
<dbReference type="NCBIfam" id="TIGR04183">
    <property type="entry name" value="Por_Secre_tail"/>
    <property type="match status" value="1"/>
</dbReference>
<reference evidence="2" key="1">
    <citation type="submission" date="2021-01" db="EMBL/GenBank/DDBJ databases">
        <title>Marivirga sp. nov., isolated from intertidal surface sediments.</title>
        <authorList>
            <person name="Zhang M."/>
        </authorList>
    </citation>
    <scope>NUCLEOTIDE SEQUENCE</scope>
    <source>
        <strain evidence="2">SM1354</strain>
    </source>
</reference>
<dbReference type="RefSeq" id="WP_201918630.1">
    <property type="nucleotide sequence ID" value="NZ_JAERQG010000001.1"/>
</dbReference>
<proteinExistence type="predicted"/>
<evidence type="ECO:0000313" key="2">
    <source>
        <dbReference type="EMBL" id="MBL0764758.1"/>
    </source>
</evidence>
<keyword evidence="1" id="KW-0732">Signal</keyword>
<name>A0A937AJK5_9BACT</name>
<dbReference type="InterPro" id="IPR025975">
    <property type="entry name" value="Polysacc_lyase"/>
</dbReference>
<keyword evidence="2" id="KW-0456">Lyase</keyword>
<gene>
    <name evidence="2" type="ORF">JKP34_05815</name>
</gene>
<sequence length="780" mass="90192">MKKIILILAIHLFINQLNAQLYFYDDIEEYDNYNDLIENPYYQPSQSGSWVDLNQNNQQEAFEVFKNTSIFNGPDGNTAIKVEFNRISDSLFFNYNKNTTESPINFQTFMNRNEFTVTNECDLKYDPNKEHWFHYRIKLDPDYELEPIYSFNESDLSKNSHDIIGQFHTKSKPSKPPLNIQIIGHDWYVVTHGETSNTQRYRIASVIKDEWVSWKIRVKFSIDNNGLIEIWKDNELVFYQMNERNQPVLFNLYWKLGIYKPNWWNSQAPTSTEKKVFYIDDIWASDHDLNPINIEGSHLSLKEEDCNKQIDGTDMKISAFPVDGNYTYKFRIRNTANETIHFVESSSPTIDLSSKEWIVPNTTYQVLVRAVNHPIFGSYGNTLCTISTPSNLSLKLIDEDCNKQIDGTDMKISAFPVDGNYTYKFRIRNTADETIHFVESSSPTIDLSSKEWIVPNTTYQVLVRAVNHPIFGGYGNTLCTISTPSNLSLKLIDEDCNKQIDGTDMKISAFPVDGNYTYKFRIRNTADETIHFVESSSPTIDLSSKEWIVPNTTYQVLVRAVNHPIFGGYGNTLCTISTPSNLSLKLIDEDCGNKINDWIISTNSLNNDFTYEFKFERIKNNGTTDSIISTHIEYSLKPSIDLSMFNWIKNDWLYRVSVRVTNNYNFNNFDSYCYIRTSCLASTSENRSTGTSASESSKAKLSNFTETRTIDVFPNPFFNRFYISEIESYDQLEIYSIDGQKIEFNTEGNSIFIRENIPAGIYLINATRQGKVRFAKIIKK</sequence>
<dbReference type="Gene3D" id="2.60.120.200">
    <property type="match status" value="1"/>
</dbReference>
<keyword evidence="3" id="KW-1185">Reference proteome</keyword>
<dbReference type="AlphaFoldDB" id="A0A937AJK5"/>
<dbReference type="Pfam" id="PF14099">
    <property type="entry name" value="Polysacc_lyase"/>
    <property type="match status" value="1"/>
</dbReference>
<evidence type="ECO:0000256" key="1">
    <source>
        <dbReference type="SAM" id="SignalP"/>
    </source>
</evidence>
<dbReference type="InterPro" id="IPR026444">
    <property type="entry name" value="Secre_tail"/>
</dbReference>
<dbReference type="Proteomes" id="UP000642920">
    <property type="component" value="Unassembled WGS sequence"/>
</dbReference>
<organism evidence="2 3">
    <name type="scientific">Marivirga atlantica</name>
    <dbReference type="NCBI Taxonomy" id="1548457"/>
    <lineage>
        <taxon>Bacteria</taxon>
        <taxon>Pseudomonadati</taxon>
        <taxon>Bacteroidota</taxon>
        <taxon>Cytophagia</taxon>
        <taxon>Cytophagales</taxon>
        <taxon>Marivirgaceae</taxon>
        <taxon>Marivirga</taxon>
    </lineage>
</organism>
<comment type="caution">
    <text evidence="2">The sequence shown here is derived from an EMBL/GenBank/DDBJ whole genome shotgun (WGS) entry which is preliminary data.</text>
</comment>
<protein>
    <submittedName>
        <fullName evidence="2">Heparin lyase I family protein</fullName>
    </submittedName>
</protein>
<dbReference type="EMBL" id="JAERQG010000001">
    <property type="protein sequence ID" value="MBL0764758.1"/>
    <property type="molecule type" value="Genomic_DNA"/>
</dbReference>